<protein>
    <submittedName>
        <fullName evidence="2">Transcriptional repressor</fullName>
    </submittedName>
</protein>
<dbReference type="GO" id="GO:0003700">
    <property type="term" value="F:DNA-binding transcription factor activity"/>
    <property type="evidence" value="ECO:0007669"/>
    <property type="project" value="InterPro"/>
</dbReference>
<dbReference type="GO" id="GO:0045892">
    <property type="term" value="P:negative regulation of DNA-templated transcription"/>
    <property type="evidence" value="ECO:0007669"/>
    <property type="project" value="TreeGrafter"/>
</dbReference>
<dbReference type="GO" id="GO:0000976">
    <property type="term" value="F:transcription cis-regulatory region binding"/>
    <property type="evidence" value="ECO:0007669"/>
    <property type="project" value="TreeGrafter"/>
</dbReference>
<dbReference type="InterPro" id="IPR036388">
    <property type="entry name" value="WH-like_DNA-bd_sf"/>
</dbReference>
<reference evidence="2 3" key="1">
    <citation type="submission" date="2019-01" db="EMBL/GenBank/DDBJ databases">
        <title>Complete genome sequencing of Aequorivita sp. H23M31.</title>
        <authorList>
            <person name="Bae J.-W."/>
        </authorList>
    </citation>
    <scope>NUCLEOTIDE SEQUENCE [LARGE SCALE GENOMIC DNA]</scope>
    <source>
        <strain evidence="2 3">H23M31</strain>
    </source>
</reference>
<evidence type="ECO:0000313" key="2">
    <source>
        <dbReference type="EMBL" id="QAA81330.1"/>
    </source>
</evidence>
<dbReference type="PANTHER" id="PTHR33202">
    <property type="entry name" value="ZINC UPTAKE REGULATION PROTEIN"/>
    <property type="match status" value="1"/>
</dbReference>
<name>A0A410G257_9FLAO</name>
<organism evidence="2 3">
    <name type="scientific">Aequorivita ciconiae</name>
    <dbReference type="NCBI Taxonomy" id="2494375"/>
    <lineage>
        <taxon>Bacteria</taxon>
        <taxon>Pseudomonadati</taxon>
        <taxon>Bacteroidota</taxon>
        <taxon>Flavobacteriia</taxon>
        <taxon>Flavobacteriales</taxon>
        <taxon>Flavobacteriaceae</taxon>
        <taxon>Aequorivita</taxon>
    </lineage>
</organism>
<dbReference type="GO" id="GO:0008270">
    <property type="term" value="F:zinc ion binding"/>
    <property type="evidence" value="ECO:0007669"/>
    <property type="project" value="TreeGrafter"/>
</dbReference>
<dbReference type="Proteomes" id="UP000285517">
    <property type="component" value="Chromosome"/>
</dbReference>
<feature type="binding site" evidence="1">
    <location>
        <position position="127"/>
    </location>
    <ligand>
        <name>Zn(2+)</name>
        <dbReference type="ChEBI" id="CHEBI:29105"/>
    </ligand>
</feature>
<dbReference type="EMBL" id="CP034951">
    <property type="protein sequence ID" value="QAA81330.1"/>
    <property type="molecule type" value="Genomic_DNA"/>
</dbReference>
<accession>A0A410G257</accession>
<gene>
    <name evidence="2" type="ORF">EI546_06130</name>
</gene>
<keyword evidence="1" id="KW-0862">Zinc</keyword>
<dbReference type="PANTHER" id="PTHR33202:SF22">
    <property type="entry name" value="HYDROGEN PEROXIDE SENSITIVE REPRESSOR"/>
    <property type="match status" value="1"/>
</dbReference>
<keyword evidence="3" id="KW-1185">Reference proteome</keyword>
<evidence type="ECO:0000313" key="3">
    <source>
        <dbReference type="Proteomes" id="UP000285517"/>
    </source>
</evidence>
<feature type="binding site" evidence="1">
    <location>
        <position position="163"/>
    </location>
    <ligand>
        <name>Zn(2+)</name>
        <dbReference type="ChEBI" id="CHEBI:29105"/>
    </ligand>
</feature>
<sequence>MIDESKKLLNISPSDKDKKPLELWWKPTNETIENLLETRDIRPTAMRLLIARFLLDKKTAVSLSNIEEYFDNCERTTLYRTLKTFEENGVVHQIDDGTGVSKYALCEPGCNCEIEQDLHLHFHCTQCNETVCLTQYKIPHIGLPDGYKAEDVNLVVKGICKNCNGR</sequence>
<dbReference type="Gene3D" id="1.10.10.10">
    <property type="entry name" value="Winged helix-like DNA-binding domain superfamily/Winged helix DNA-binding domain"/>
    <property type="match status" value="1"/>
</dbReference>
<dbReference type="KEGG" id="aev:EI546_06130"/>
<keyword evidence="1" id="KW-0479">Metal-binding</keyword>
<evidence type="ECO:0000256" key="1">
    <source>
        <dbReference type="PIRSR" id="PIRSR602481-1"/>
    </source>
</evidence>
<feature type="binding site" evidence="1">
    <location>
        <position position="124"/>
    </location>
    <ligand>
        <name>Zn(2+)</name>
        <dbReference type="ChEBI" id="CHEBI:29105"/>
    </ligand>
</feature>
<dbReference type="SUPFAM" id="SSF46785">
    <property type="entry name" value="Winged helix' DNA-binding domain"/>
    <property type="match status" value="1"/>
</dbReference>
<feature type="binding site" evidence="1">
    <location>
        <position position="160"/>
    </location>
    <ligand>
        <name>Zn(2+)</name>
        <dbReference type="ChEBI" id="CHEBI:29105"/>
    </ligand>
</feature>
<dbReference type="AlphaFoldDB" id="A0A410G257"/>
<dbReference type="OrthoDB" id="594893at2"/>
<comment type="cofactor">
    <cofactor evidence="1">
        <name>Zn(2+)</name>
        <dbReference type="ChEBI" id="CHEBI:29105"/>
    </cofactor>
    <text evidence="1">Binds 1 zinc ion per subunit.</text>
</comment>
<dbReference type="InterPro" id="IPR036390">
    <property type="entry name" value="WH_DNA-bd_sf"/>
</dbReference>
<dbReference type="InterPro" id="IPR002481">
    <property type="entry name" value="FUR"/>
</dbReference>
<dbReference type="Pfam" id="PF01475">
    <property type="entry name" value="FUR"/>
    <property type="match status" value="1"/>
</dbReference>
<proteinExistence type="predicted"/>
<dbReference type="GO" id="GO:1900376">
    <property type="term" value="P:regulation of secondary metabolite biosynthetic process"/>
    <property type="evidence" value="ECO:0007669"/>
    <property type="project" value="TreeGrafter"/>
</dbReference>